<evidence type="ECO:0000313" key="1">
    <source>
        <dbReference type="EMBL" id="KGG87409.1"/>
    </source>
</evidence>
<reference evidence="1 2" key="1">
    <citation type="submission" date="2013-09" db="EMBL/GenBank/DDBJ databases">
        <title>High correlation between genotypes and phenotypes of environmental bacteria Comamonas testosteroni strains.</title>
        <authorList>
            <person name="Liu L."/>
            <person name="Zhu W."/>
            <person name="Xia X."/>
            <person name="Xu B."/>
            <person name="Luo M."/>
            <person name="Wang G."/>
        </authorList>
    </citation>
    <scope>NUCLEOTIDE SEQUENCE [LARGE SCALE GENOMIC DNA]</scope>
    <source>
        <strain evidence="1 2">JL14</strain>
    </source>
</reference>
<proteinExistence type="predicted"/>
<sequence>MAVESTSSGMVDWFHDLASANQHFDAQVALFADIPGERIVLFALNVPAGTSNDKITDLVDEAMHEEAYRPIRVHVTAVQLFYPTPQGVLEKLISVAEDHIREVESGLDDGTYDRAENVNLPQAKAAVQVAKESICFEGPRLEGVDFNRKMVLQARATASNGEPPEYCEFPLSKDLLAKIIRLSKACEDLNVSDMRFEFHPVCWGKEGTEERADLSAPCIVVGSQGEFWITAIAEAYNCHFETDVYLIDSVISWVKGDDSATLFETDEVKEAFTDNQEDASFDMEDESSVE</sequence>
<gene>
    <name evidence="1" type="ORF">P245_20310</name>
</gene>
<dbReference type="EMBL" id="AWTN01000108">
    <property type="protein sequence ID" value="KGG87409.1"/>
    <property type="molecule type" value="Genomic_DNA"/>
</dbReference>
<dbReference type="AlphaFoldDB" id="A0A0E3BB70"/>
<dbReference type="Proteomes" id="UP000029567">
    <property type="component" value="Unassembled WGS sequence"/>
</dbReference>
<organism evidence="1 2">
    <name type="scientific">Comamonas thiooxydans</name>
    <dbReference type="NCBI Taxonomy" id="363952"/>
    <lineage>
        <taxon>Bacteria</taxon>
        <taxon>Pseudomonadati</taxon>
        <taxon>Pseudomonadota</taxon>
        <taxon>Betaproteobacteria</taxon>
        <taxon>Burkholderiales</taxon>
        <taxon>Comamonadaceae</taxon>
        <taxon>Comamonas</taxon>
    </lineage>
</organism>
<accession>A0A0E3BB70</accession>
<comment type="caution">
    <text evidence="1">The sequence shown here is derived from an EMBL/GenBank/DDBJ whole genome shotgun (WGS) entry which is preliminary data.</text>
</comment>
<protein>
    <submittedName>
        <fullName evidence="1">Uncharacterized protein</fullName>
    </submittedName>
</protein>
<name>A0A0E3BB70_9BURK</name>
<evidence type="ECO:0000313" key="2">
    <source>
        <dbReference type="Proteomes" id="UP000029567"/>
    </source>
</evidence>